<sequence length="78" mass="9175">MAERTAVTDSEKVEEIVADKMQEVVILSAETPVVTEDGSEIKKRVKRNIIAVPERFEIERDGRQYRRDRNGRWRLVLY</sequence>
<dbReference type="Proteomes" id="UP001497644">
    <property type="component" value="Chromosome 6"/>
</dbReference>
<keyword evidence="2" id="KW-1185">Reference proteome</keyword>
<proteinExistence type="predicted"/>
<name>A0AAV2P2Q3_9HYME</name>
<evidence type="ECO:0000313" key="2">
    <source>
        <dbReference type="Proteomes" id="UP001497644"/>
    </source>
</evidence>
<evidence type="ECO:0000313" key="1">
    <source>
        <dbReference type="EMBL" id="CAL1686191.1"/>
    </source>
</evidence>
<accession>A0AAV2P2Q3</accession>
<reference evidence="1" key="1">
    <citation type="submission" date="2024-04" db="EMBL/GenBank/DDBJ databases">
        <authorList>
            <consortium name="Molecular Ecology Group"/>
        </authorList>
    </citation>
    <scope>NUCLEOTIDE SEQUENCE</scope>
</reference>
<gene>
    <name evidence="1" type="ORF">LPLAT_LOCUS11544</name>
</gene>
<dbReference type="AlphaFoldDB" id="A0AAV2P2Q3"/>
<organism evidence="1 2">
    <name type="scientific">Lasius platythorax</name>
    <dbReference type="NCBI Taxonomy" id="488582"/>
    <lineage>
        <taxon>Eukaryota</taxon>
        <taxon>Metazoa</taxon>
        <taxon>Ecdysozoa</taxon>
        <taxon>Arthropoda</taxon>
        <taxon>Hexapoda</taxon>
        <taxon>Insecta</taxon>
        <taxon>Pterygota</taxon>
        <taxon>Neoptera</taxon>
        <taxon>Endopterygota</taxon>
        <taxon>Hymenoptera</taxon>
        <taxon>Apocrita</taxon>
        <taxon>Aculeata</taxon>
        <taxon>Formicoidea</taxon>
        <taxon>Formicidae</taxon>
        <taxon>Formicinae</taxon>
        <taxon>Lasius</taxon>
        <taxon>Lasius</taxon>
    </lineage>
</organism>
<protein>
    <submittedName>
        <fullName evidence="1">Uncharacterized protein</fullName>
    </submittedName>
</protein>
<dbReference type="EMBL" id="OZ034829">
    <property type="protein sequence ID" value="CAL1686191.1"/>
    <property type="molecule type" value="Genomic_DNA"/>
</dbReference>